<dbReference type="Proteomes" id="UP000321424">
    <property type="component" value="Unassembled WGS sequence"/>
</dbReference>
<reference evidence="2 3" key="1">
    <citation type="submission" date="2019-07" db="EMBL/GenBank/DDBJ databases">
        <title>Whole genome shotgun sequence of Nocardia ninae NBRC 108245.</title>
        <authorList>
            <person name="Hosoyama A."/>
            <person name="Uohara A."/>
            <person name="Ohji S."/>
            <person name="Ichikawa N."/>
        </authorList>
    </citation>
    <scope>NUCLEOTIDE SEQUENCE [LARGE SCALE GENOMIC DNA]</scope>
    <source>
        <strain evidence="2 3">NBRC 108245</strain>
    </source>
</reference>
<gene>
    <name evidence="2" type="ORF">NN4_72250</name>
</gene>
<name>A0A511MRQ5_9NOCA</name>
<feature type="region of interest" description="Disordered" evidence="1">
    <location>
        <begin position="53"/>
        <end position="81"/>
    </location>
</feature>
<comment type="caution">
    <text evidence="2">The sequence shown here is derived from an EMBL/GenBank/DDBJ whole genome shotgun (WGS) entry which is preliminary data.</text>
</comment>
<feature type="compositionally biased region" description="Polar residues" evidence="1">
    <location>
        <begin position="69"/>
        <end position="81"/>
    </location>
</feature>
<evidence type="ECO:0000256" key="1">
    <source>
        <dbReference type="SAM" id="MobiDB-lite"/>
    </source>
</evidence>
<evidence type="ECO:0000313" key="3">
    <source>
        <dbReference type="Proteomes" id="UP000321424"/>
    </source>
</evidence>
<proteinExistence type="predicted"/>
<dbReference type="AlphaFoldDB" id="A0A511MRQ5"/>
<organism evidence="2 3">
    <name type="scientific">Nocardia ninae NBRC 108245</name>
    <dbReference type="NCBI Taxonomy" id="1210091"/>
    <lineage>
        <taxon>Bacteria</taxon>
        <taxon>Bacillati</taxon>
        <taxon>Actinomycetota</taxon>
        <taxon>Actinomycetes</taxon>
        <taxon>Mycobacteriales</taxon>
        <taxon>Nocardiaceae</taxon>
        <taxon>Nocardia</taxon>
    </lineage>
</organism>
<keyword evidence="3" id="KW-1185">Reference proteome</keyword>
<accession>A0A511MRQ5</accession>
<dbReference type="EMBL" id="BJXA01000075">
    <property type="protein sequence ID" value="GEM42706.1"/>
    <property type="molecule type" value="Genomic_DNA"/>
</dbReference>
<protein>
    <submittedName>
        <fullName evidence="2">Uncharacterized protein</fullName>
    </submittedName>
</protein>
<sequence length="81" mass="9162">MQPLRGTAEVQLFGEGQEDLDVTQFHSVIVAIVNPERNRRFVIAHCSQVAAAENYESQGEPIRDERGTTPWQSYARTDTRS</sequence>
<evidence type="ECO:0000313" key="2">
    <source>
        <dbReference type="EMBL" id="GEM42706.1"/>
    </source>
</evidence>